<dbReference type="InterPro" id="IPR018253">
    <property type="entry name" value="DnaJ_domain_CS"/>
</dbReference>
<dbReference type="InterPro" id="IPR001623">
    <property type="entry name" value="DnaJ_domain"/>
</dbReference>
<dbReference type="RefSeq" id="WP_050598496.1">
    <property type="nucleotide sequence ID" value="NZ_CP017601.1"/>
</dbReference>
<dbReference type="InterPro" id="IPR036869">
    <property type="entry name" value="J_dom_sf"/>
</dbReference>
<organism evidence="3 4">
    <name type="scientific">Legionella pneumophila</name>
    <dbReference type="NCBI Taxonomy" id="446"/>
    <lineage>
        <taxon>Bacteria</taxon>
        <taxon>Pseudomonadati</taxon>
        <taxon>Pseudomonadota</taxon>
        <taxon>Gammaproteobacteria</taxon>
        <taxon>Legionellales</taxon>
        <taxon>Legionellaceae</taxon>
        <taxon>Legionella</taxon>
    </lineage>
</organism>
<sequence length="566" mass="65595">MSIFYIFSNQLTDIDNPQIQNIKKGRIFDSEHKMNEFRYAIASYDSDKKGWVLFKVEYPDKSALEHALNTGKEVDLSCLTFNNIEFSIASLFTTTPFKSLQTAEKDGEANREEASIKKALSEIERLESQINETHAQFIKDNIENNEVFNFFKDKPYIFEAAMQNYDVAKVFMSSSEVMSLLSPKQAIAVLFKHRANIGQQFSLFDADNPRFISMDNPTIIEGLKGDSAEAARFINSRLGALLSPLEFAKILLTHRDNISFFSHTLARHEYAFSEKSLKDPQVKEIYQQLLIKATDPANARAYKKYFIKHPIHVELLFNFLMATENANAAIAFMNSYENMSLFSVKQATDLLLNHRAHLKLQNVPLFTPHNPQLIALDNPMLINALENDPGIAIQFINSRLINLFTPFTVAKIMLAHKDNDRFYHQTRPRHASLFTSENLNDPRIKEIYDQYFHNRNQRKNRFFAQQPQVNETEEYFRFANRDEIKFNPYKVLGVNEDASLGEIKKAYKKLAMAWHPDRVQAGENIEARTERFKKLGVAYNILIDPAKRQEYDNRPQNRFARHNPMQ</sequence>
<dbReference type="PRINTS" id="PR00625">
    <property type="entry name" value="JDOMAIN"/>
</dbReference>
<evidence type="ECO:0000313" key="4">
    <source>
        <dbReference type="Proteomes" id="UP000239239"/>
    </source>
</evidence>
<evidence type="ECO:0000256" key="2">
    <source>
        <dbReference type="ARBA" id="ARBA00023186"/>
    </source>
</evidence>
<dbReference type="OrthoDB" id="581986at2"/>
<comment type="caution">
    <text evidence="3">The sequence shown here is derived from an EMBL/GenBank/DDBJ whole genome shotgun (WGS) entry which is preliminary data.</text>
</comment>
<dbReference type="SMART" id="SM00271">
    <property type="entry name" value="DnaJ"/>
    <property type="match status" value="1"/>
</dbReference>
<keyword evidence="1" id="KW-0963">Cytoplasm</keyword>
<accession>A0A2S6EVU0</accession>
<dbReference type="CDD" id="cd06257">
    <property type="entry name" value="DnaJ"/>
    <property type="match status" value="1"/>
</dbReference>
<gene>
    <name evidence="3" type="ORF">C3928_13145</name>
</gene>
<proteinExistence type="predicted"/>
<dbReference type="Pfam" id="PF00226">
    <property type="entry name" value="DnaJ"/>
    <property type="match status" value="1"/>
</dbReference>
<keyword evidence="2" id="KW-0143">Chaperone</keyword>
<dbReference type="EMBL" id="PQWY01000018">
    <property type="protein sequence ID" value="PPK29304.1"/>
    <property type="molecule type" value="Genomic_DNA"/>
</dbReference>
<dbReference type="SUPFAM" id="SSF46565">
    <property type="entry name" value="Chaperone J-domain"/>
    <property type="match status" value="1"/>
</dbReference>
<dbReference type="Proteomes" id="UP000239239">
    <property type="component" value="Unassembled WGS sequence"/>
</dbReference>
<reference evidence="3 4" key="1">
    <citation type="submission" date="2018-02" db="EMBL/GenBank/DDBJ databases">
        <title>Draft genome sequences of four Legionella pneumophila clinical strains isolated in Ontario.</title>
        <authorList>
            <person name="Fortuna A."/>
            <person name="Ramnarine R."/>
            <person name="Li A."/>
            <person name="Frantz C."/>
            <person name="Mallo G."/>
        </authorList>
    </citation>
    <scope>NUCLEOTIDE SEQUENCE [LARGE SCALE GENOMIC DNA]</scope>
    <source>
        <strain evidence="3 4">LG61</strain>
    </source>
</reference>
<dbReference type="InterPro" id="IPR050817">
    <property type="entry name" value="DjlA_DnaK_co-chaperone"/>
</dbReference>
<dbReference type="PROSITE" id="PS00636">
    <property type="entry name" value="DNAJ_1"/>
    <property type="match status" value="1"/>
</dbReference>
<evidence type="ECO:0000313" key="3">
    <source>
        <dbReference type="EMBL" id="PPK29304.1"/>
    </source>
</evidence>
<dbReference type="Gene3D" id="1.10.287.110">
    <property type="entry name" value="DnaJ domain"/>
    <property type="match status" value="1"/>
</dbReference>
<dbReference type="PROSITE" id="PS50076">
    <property type="entry name" value="DNAJ_2"/>
    <property type="match status" value="1"/>
</dbReference>
<dbReference type="PANTHER" id="PTHR24074">
    <property type="entry name" value="CO-CHAPERONE PROTEIN DJLA"/>
    <property type="match status" value="1"/>
</dbReference>
<name>A0A2S6EVU0_LEGPN</name>
<dbReference type="AlphaFoldDB" id="A0A2S6EVU0"/>
<evidence type="ECO:0000256" key="1">
    <source>
        <dbReference type="ARBA" id="ARBA00022490"/>
    </source>
</evidence>
<protein>
    <submittedName>
        <fullName evidence="3">Uncharacterized protein</fullName>
    </submittedName>
</protein>